<evidence type="ECO:0000313" key="2">
    <source>
        <dbReference type="Proteomes" id="UP000639643"/>
    </source>
</evidence>
<comment type="caution">
    <text evidence="1">The sequence shown here is derived from an EMBL/GenBank/DDBJ whole genome shotgun (WGS) entry which is preliminary data.</text>
</comment>
<dbReference type="EMBL" id="WIGM01000265">
    <property type="protein sequence ID" value="KAF6831252.1"/>
    <property type="molecule type" value="Genomic_DNA"/>
</dbReference>
<accession>A0A8H6KGM0</accession>
<reference evidence="1" key="1">
    <citation type="journal article" date="2020" name="Phytopathology">
        <title>Genome Sequence Resources of Colletotrichum truncatum, C. plurivorum, C. musicola, and C. sojae: Four Species Pathogenic to Soybean (Glycine max).</title>
        <authorList>
            <person name="Rogerio F."/>
            <person name="Boufleur T.R."/>
            <person name="Ciampi-Guillardi M."/>
            <person name="Sukno S.A."/>
            <person name="Thon M.R."/>
            <person name="Massola Junior N.S."/>
            <person name="Baroncelli R."/>
        </authorList>
    </citation>
    <scope>NUCLEOTIDE SEQUENCE</scope>
    <source>
        <strain evidence="1">LFN0074</strain>
    </source>
</reference>
<dbReference type="AlphaFoldDB" id="A0A8H6KGM0"/>
<organism evidence="1 2">
    <name type="scientific">Colletotrichum musicola</name>
    <dbReference type="NCBI Taxonomy" id="2175873"/>
    <lineage>
        <taxon>Eukaryota</taxon>
        <taxon>Fungi</taxon>
        <taxon>Dikarya</taxon>
        <taxon>Ascomycota</taxon>
        <taxon>Pezizomycotina</taxon>
        <taxon>Sordariomycetes</taxon>
        <taxon>Hypocreomycetidae</taxon>
        <taxon>Glomerellales</taxon>
        <taxon>Glomerellaceae</taxon>
        <taxon>Colletotrichum</taxon>
        <taxon>Colletotrichum orchidearum species complex</taxon>
    </lineage>
</organism>
<keyword evidence="2" id="KW-1185">Reference proteome</keyword>
<dbReference type="Proteomes" id="UP000639643">
    <property type="component" value="Unassembled WGS sequence"/>
</dbReference>
<evidence type="ECO:0000313" key="1">
    <source>
        <dbReference type="EMBL" id="KAF6831252.1"/>
    </source>
</evidence>
<sequence length="184" mass="21305">MSEGHFRTGPPIGFQDKLQALWRHTAVLARLRDPLPHFCAADDSHRWRCRASFFVNCWFSDRVGPDKVIDAFTSRFTEVFGTREGTKMRDRVYYSGRAWDTGIQGRHYRFSFELAHPLPAGVRSPYDAFSLGTAYERTIEPVDCRQEKEVLASKLSKFVHEWKDTAVLSFDRWPAGMLEQVGRE</sequence>
<protein>
    <submittedName>
        <fullName evidence="1">Uncharacterized protein</fullName>
    </submittedName>
</protein>
<gene>
    <name evidence="1" type="ORF">CMUS01_07411</name>
</gene>
<name>A0A8H6KGM0_9PEZI</name>
<proteinExistence type="predicted"/>